<dbReference type="NCBIfam" id="TIGR04183">
    <property type="entry name" value="Por_Secre_tail"/>
    <property type="match status" value="1"/>
</dbReference>
<evidence type="ECO:0000256" key="1">
    <source>
        <dbReference type="ARBA" id="ARBA00022729"/>
    </source>
</evidence>
<keyword evidence="1" id="KW-0732">Signal</keyword>
<dbReference type="EMBL" id="QLSV01000021">
    <property type="protein sequence ID" value="RAR46365.1"/>
    <property type="molecule type" value="Genomic_DNA"/>
</dbReference>
<evidence type="ECO:0000313" key="3">
    <source>
        <dbReference type="EMBL" id="RAR46365.1"/>
    </source>
</evidence>
<keyword evidence="4" id="KW-1185">Reference proteome</keyword>
<dbReference type="Proteomes" id="UP000249518">
    <property type="component" value="Unassembled WGS sequence"/>
</dbReference>
<feature type="domain" description="Secretion system C-terminal sorting" evidence="2">
    <location>
        <begin position="328"/>
        <end position="397"/>
    </location>
</feature>
<evidence type="ECO:0000259" key="2">
    <source>
        <dbReference type="Pfam" id="PF18962"/>
    </source>
</evidence>
<name>A0A328WM73_9FLAO</name>
<accession>A0A328WM73</accession>
<reference evidence="3 4" key="1">
    <citation type="submission" date="2018-06" db="EMBL/GenBank/DDBJ databases">
        <title>Genomic Encyclopedia of Type Strains, Phase III (KMG-III): the genomes of soil and plant-associated and newly described type strains.</title>
        <authorList>
            <person name="Whitman W."/>
        </authorList>
    </citation>
    <scope>NUCLEOTIDE SEQUENCE [LARGE SCALE GENOMIC DNA]</scope>
    <source>
        <strain evidence="3 4">CGMCC 1.12504</strain>
    </source>
</reference>
<proteinExistence type="predicted"/>
<organism evidence="3 4">
    <name type="scientific">Flavobacterium lacus</name>
    <dbReference type="NCBI Taxonomy" id="1353778"/>
    <lineage>
        <taxon>Bacteria</taxon>
        <taxon>Pseudomonadati</taxon>
        <taxon>Bacteroidota</taxon>
        <taxon>Flavobacteriia</taxon>
        <taxon>Flavobacteriales</taxon>
        <taxon>Flavobacteriaceae</taxon>
        <taxon>Flavobacterium</taxon>
    </lineage>
</organism>
<sequence>MKAFFKYLFFLMPCWVFGQIQLYEYWFDNQYENKVIQSVATTNELPLNSMIPTAGLTPGVHSYSIHFKDANNHWSSVLTQFFYKVPDAFTMDSPRINEYEYWFDADYENSVTLQATPQQLFILEENIESVLLTHGIHSFSIRFKDENNDWSSVLTQFFYKLPDAYLITNPKIKEYEYWFDEDYDNRVIQTVELQTLFPLEEAFDTSDLTNTVHTISVRFKDENEEWSSVLTQFFYKQDGQLVTIKEIIEYQYWFNEEATNATSVSVAPSDIYELDTFVIPEDFGLGLGTNSFHLRFKDNSGFWSSVLSADFEINSLDIPSNTLKDVIVYPNPTVGNLQIDLPQFMQEVQLRVYDLNGRLVQQKTVNRVDHTEIQLQEAAGFYILVVESGGLQSVHKILKR</sequence>
<dbReference type="OrthoDB" id="1340326at2"/>
<dbReference type="AlphaFoldDB" id="A0A328WM73"/>
<dbReference type="InterPro" id="IPR026444">
    <property type="entry name" value="Secre_tail"/>
</dbReference>
<comment type="caution">
    <text evidence="3">The sequence shown here is derived from an EMBL/GenBank/DDBJ whole genome shotgun (WGS) entry which is preliminary data.</text>
</comment>
<protein>
    <submittedName>
        <fullName evidence="3">Putative secreted protein (Por secretion system target)</fullName>
    </submittedName>
</protein>
<dbReference type="Pfam" id="PF18962">
    <property type="entry name" value="Por_Secre_tail"/>
    <property type="match status" value="1"/>
</dbReference>
<evidence type="ECO:0000313" key="4">
    <source>
        <dbReference type="Proteomes" id="UP000249518"/>
    </source>
</evidence>
<gene>
    <name evidence="3" type="ORF">B0I10_12112</name>
</gene>